<dbReference type="PANTHER" id="PTHR34353">
    <property type="entry name" value="CRISPR-ASSOCIATED ENDONUCLEASE CAS1 1"/>
    <property type="match status" value="1"/>
</dbReference>
<keyword evidence="5 10" id="KW-0460">Magnesium</keyword>
<dbReference type="GO" id="GO:0043571">
    <property type="term" value="P:maintenance of CRISPR repeat elements"/>
    <property type="evidence" value="ECO:0007669"/>
    <property type="project" value="UniProtKB-UniRule"/>
</dbReference>
<keyword evidence="8 10" id="KW-0464">Manganese</keyword>
<name>A0A8E2IUK4_9MYCO</name>
<dbReference type="Gene3D" id="1.20.120.920">
    <property type="entry name" value="CRISPR-associated endonuclease Cas1, C-terminal domain"/>
    <property type="match status" value="1"/>
</dbReference>
<comment type="similarity">
    <text evidence="10">Belongs to the CRISPR-associated endonuclease Cas1 family.</text>
</comment>
<dbReference type="Proteomes" id="UP000192335">
    <property type="component" value="Unassembled WGS sequence"/>
</dbReference>
<dbReference type="Gene3D" id="3.100.10.20">
    <property type="entry name" value="CRISPR-associated endonuclease Cas1, N-terminal domain"/>
    <property type="match status" value="1"/>
</dbReference>
<gene>
    <name evidence="10" type="primary">cas1</name>
    <name evidence="11" type="ORF">B4U45_25885</name>
</gene>
<evidence type="ECO:0000256" key="7">
    <source>
        <dbReference type="ARBA" id="ARBA00023125"/>
    </source>
</evidence>
<evidence type="ECO:0000256" key="6">
    <source>
        <dbReference type="ARBA" id="ARBA00023118"/>
    </source>
</evidence>
<dbReference type="GO" id="GO:0016787">
    <property type="term" value="F:hydrolase activity"/>
    <property type="evidence" value="ECO:0007669"/>
    <property type="project" value="UniProtKB-KW"/>
</dbReference>
<keyword evidence="1 10" id="KW-0540">Nuclease</keyword>
<comment type="cofactor">
    <cofactor evidence="10">
        <name>Mg(2+)</name>
        <dbReference type="ChEBI" id="CHEBI:18420"/>
    </cofactor>
    <cofactor evidence="10">
        <name>Mn(2+)</name>
        <dbReference type="ChEBI" id="CHEBI:29035"/>
    </cofactor>
</comment>
<evidence type="ECO:0000256" key="4">
    <source>
        <dbReference type="ARBA" id="ARBA00022801"/>
    </source>
</evidence>
<protein>
    <recommendedName>
        <fullName evidence="10">CRISPR-associated endonuclease Cas1</fullName>
        <ecNumber evidence="10">3.1.-.-</ecNumber>
    </recommendedName>
</protein>
<evidence type="ECO:0000256" key="2">
    <source>
        <dbReference type="ARBA" id="ARBA00022723"/>
    </source>
</evidence>
<dbReference type="GO" id="GO:0004520">
    <property type="term" value="F:DNA endonuclease activity"/>
    <property type="evidence" value="ECO:0007669"/>
    <property type="project" value="InterPro"/>
</dbReference>
<reference evidence="11 12" key="1">
    <citation type="submission" date="2017-02" db="EMBL/GenBank/DDBJ databases">
        <title>Mycobacterium kansasii genomes.</title>
        <authorList>
            <person name="Borowka P."/>
            <person name="Strapagiel D."/>
            <person name="Marciniak B."/>
            <person name="Lach J."/>
            <person name="Bakula Z."/>
            <person name="Van Ingen J."/>
            <person name="Safianowska A."/>
            <person name="Brzostek A."/>
            <person name="Dziadek J."/>
            <person name="Jagielski T."/>
        </authorList>
    </citation>
    <scope>NUCLEOTIDE SEQUENCE [LARGE SCALE GENOMIC DNA]</scope>
    <source>
        <strain evidence="11 12">12MK</strain>
    </source>
</reference>
<keyword evidence="2 10" id="KW-0479">Metal-binding</keyword>
<evidence type="ECO:0000313" key="11">
    <source>
        <dbReference type="EMBL" id="ORC09520.1"/>
    </source>
</evidence>
<comment type="caution">
    <text evidence="11">The sequence shown here is derived from an EMBL/GenBank/DDBJ whole genome shotgun (WGS) entry which is preliminary data.</text>
</comment>
<accession>A0A8E2IUK4</accession>
<feature type="binding site" evidence="10">
    <location>
        <position position="259"/>
    </location>
    <ligand>
        <name>Mn(2+)</name>
        <dbReference type="ChEBI" id="CHEBI:29035"/>
    </ligand>
</feature>
<dbReference type="InterPro" id="IPR002729">
    <property type="entry name" value="CRISPR-assoc_Cas1"/>
</dbReference>
<sequence length="370" mass="41210">MFAECVVHAEVGWRFTPSAWSSRSDLVALIADKRRSLYLTTVGTFVALDHDSFEVRRPDQPTVRAPVRSIESIVCFGNITLSTAVMARCAEDGIDVSWLTSGGRFRFGLCAPTHGNVLLRMEQWRAAVDTDRSVDIARTIVAAKLLNSRVVLLDAAKDRSSHSKALREAGDELAIFAERARFAGDLDSLRGIEGIGAKRYFAEWSSLLSPEGFTFPGRVRHPPLDPVNALLSFGYALLRTQCVAAAEHVGLDPQVGYLHPVRPGRPSLALDLMEELRAPFVDRLVLTLINRRQLSTKSFSVDPTGAWRLRDDSRTTFLAAFDSHLRTAIPHRVVDQDVERRKVPGLQALLLARHLRGDLTHYFPYRTTGR</sequence>
<dbReference type="EMBL" id="MWQA01000001">
    <property type="protein sequence ID" value="ORC09520.1"/>
    <property type="molecule type" value="Genomic_DNA"/>
</dbReference>
<dbReference type="PANTHER" id="PTHR34353:SF2">
    <property type="entry name" value="CRISPR-ASSOCIATED ENDONUCLEASE CAS1 1"/>
    <property type="match status" value="1"/>
</dbReference>
<dbReference type="Pfam" id="PF01867">
    <property type="entry name" value="Cas_Cas1"/>
    <property type="match status" value="1"/>
</dbReference>
<dbReference type="GO" id="GO:0003677">
    <property type="term" value="F:DNA binding"/>
    <property type="evidence" value="ECO:0007669"/>
    <property type="project" value="UniProtKB-KW"/>
</dbReference>
<dbReference type="InterPro" id="IPR042211">
    <property type="entry name" value="CRISPR-assoc_Cas1_N"/>
</dbReference>
<dbReference type="AlphaFoldDB" id="A0A8E2IUK4"/>
<evidence type="ECO:0000313" key="12">
    <source>
        <dbReference type="Proteomes" id="UP000192335"/>
    </source>
</evidence>
<evidence type="ECO:0000256" key="5">
    <source>
        <dbReference type="ARBA" id="ARBA00022842"/>
    </source>
</evidence>
<evidence type="ECO:0000256" key="9">
    <source>
        <dbReference type="ARBA" id="ARBA00038592"/>
    </source>
</evidence>
<keyword evidence="6 10" id="KW-0051">Antiviral defense</keyword>
<comment type="function">
    <text evidence="10">CRISPR (clustered regularly interspaced short palindromic repeat), is an adaptive immune system that provides protection against mobile genetic elements (viruses, transposable elements and conjugative plasmids). CRISPR clusters contain spacers, sequences complementary to antecedent mobile elements, and target invading nucleic acids. CRISPR clusters are transcribed and processed into CRISPR RNA (crRNA). Acts as a dsDNA endonuclease. Involved in the integration of spacer DNA into the CRISPR cassette.</text>
</comment>
<proteinExistence type="inferred from homology"/>
<dbReference type="NCBIfam" id="TIGR00287">
    <property type="entry name" value="cas1"/>
    <property type="match status" value="1"/>
</dbReference>
<evidence type="ECO:0000256" key="10">
    <source>
        <dbReference type="HAMAP-Rule" id="MF_01470"/>
    </source>
</evidence>
<dbReference type="HAMAP" id="MF_01470">
    <property type="entry name" value="Cas1"/>
    <property type="match status" value="1"/>
</dbReference>
<dbReference type="GO" id="GO:0046872">
    <property type="term" value="F:metal ion binding"/>
    <property type="evidence" value="ECO:0007669"/>
    <property type="project" value="UniProtKB-UniRule"/>
</dbReference>
<evidence type="ECO:0000256" key="3">
    <source>
        <dbReference type="ARBA" id="ARBA00022759"/>
    </source>
</evidence>
<comment type="subunit">
    <text evidence="9 10">Homodimer, forms a heterotetramer with a Cas2 homodimer.</text>
</comment>
<keyword evidence="7 10" id="KW-0238">DNA-binding</keyword>
<keyword evidence="3 10" id="KW-0255">Endonuclease</keyword>
<dbReference type="InterPro" id="IPR050646">
    <property type="entry name" value="Cas1"/>
</dbReference>
<dbReference type="GO" id="GO:0051607">
    <property type="term" value="P:defense response to virus"/>
    <property type="evidence" value="ECO:0007669"/>
    <property type="project" value="UniProtKB-UniRule"/>
</dbReference>
<dbReference type="InterPro" id="IPR042206">
    <property type="entry name" value="CRISPR-assoc_Cas1_C"/>
</dbReference>
<feature type="binding site" evidence="10">
    <location>
        <position position="193"/>
    </location>
    <ligand>
        <name>Mn(2+)</name>
        <dbReference type="ChEBI" id="CHEBI:29035"/>
    </ligand>
</feature>
<evidence type="ECO:0000256" key="1">
    <source>
        <dbReference type="ARBA" id="ARBA00022722"/>
    </source>
</evidence>
<dbReference type="EC" id="3.1.-.-" evidence="10"/>
<dbReference type="InterPro" id="IPR019856">
    <property type="entry name" value="CRISPR-assoc_Cas1_DVULG"/>
</dbReference>
<feature type="binding site" evidence="10">
    <location>
        <position position="274"/>
    </location>
    <ligand>
        <name>Mn(2+)</name>
        <dbReference type="ChEBI" id="CHEBI:29035"/>
    </ligand>
</feature>
<organism evidence="11 12">
    <name type="scientific">Mycobacterium persicum</name>
    <dbReference type="NCBI Taxonomy" id="1487726"/>
    <lineage>
        <taxon>Bacteria</taxon>
        <taxon>Bacillati</taxon>
        <taxon>Actinomycetota</taxon>
        <taxon>Actinomycetes</taxon>
        <taxon>Mycobacteriales</taxon>
        <taxon>Mycobacteriaceae</taxon>
        <taxon>Mycobacterium</taxon>
    </lineage>
</organism>
<dbReference type="NCBIfam" id="TIGR03640">
    <property type="entry name" value="cas1_DVULG"/>
    <property type="match status" value="1"/>
</dbReference>
<evidence type="ECO:0000256" key="8">
    <source>
        <dbReference type="ARBA" id="ARBA00023211"/>
    </source>
</evidence>
<keyword evidence="4 10" id="KW-0378">Hydrolase</keyword>